<dbReference type="SUPFAM" id="SSF52821">
    <property type="entry name" value="Rhodanese/Cell cycle control phosphatase"/>
    <property type="match status" value="1"/>
</dbReference>
<feature type="domain" description="Rhodanese" evidence="1">
    <location>
        <begin position="15"/>
        <end position="101"/>
    </location>
</feature>
<evidence type="ECO:0000313" key="2">
    <source>
        <dbReference type="EMBL" id="SHN73473.1"/>
    </source>
</evidence>
<evidence type="ECO:0000259" key="1">
    <source>
        <dbReference type="PROSITE" id="PS50206"/>
    </source>
</evidence>
<reference evidence="2 3" key="1">
    <citation type="submission" date="2016-12" db="EMBL/GenBank/DDBJ databases">
        <authorList>
            <person name="Song W.-J."/>
            <person name="Kurnit D.M."/>
        </authorList>
    </citation>
    <scope>NUCLEOTIDE SEQUENCE [LARGE SCALE GENOMIC DNA]</scope>
    <source>
        <strain evidence="2 3">DSM 43162</strain>
    </source>
</reference>
<dbReference type="Proteomes" id="UP000184428">
    <property type="component" value="Unassembled WGS sequence"/>
</dbReference>
<sequence>MNPQIPQLTPAQAADRTEAVLLDVREAAELAEGRIAGSTHIPLGQLPARAFELDRGRPVITVCRSGGRSSRAAQFLAQQGYDVANLAGGMTAWTAEGRPTA</sequence>
<dbReference type="PANTHER" id="PTHR43031:SF1">
    <property type="entry name" value="PYRIDINE NUCLEOTIDE-DISULPHIDE OXIDOREDUCTASE"/>
    <property type="match status" value="1"/>
</dbReference>
<dbReference type="Pfam" id="PF00581">
    <property type="entry name" value="Rhodanese"/>
    <property type="match status" value="1"/>
</dbReference>
<dbReference type="PANTHER" id="PTHR43031">
    <property type="entry name" value="FAD-DEPENDENT OXIDOREDUCTASE"/>
    <property type="match status" value="1"/>
</dbReference>
<dbReference type="RefSeq" id="WP_244277121.1">
    <property type="nucleotide sequence ID" value="NZ_FRDM01000008.1"/>
</dbReference>
<name>A0A1M7TS81_9ACTN</name>
<proteinExistence type="predicted"/>
<gene>
    <name evidence="2" type="ORF">SAMN05660350_02118</name>
</gene>
<dbReference type="EMBL" id="FRDM01000008">
    <property type="protein sequence ID" value="SHN73473.1"/>
    <property type="molecule type" value="Genomic_DNA"/>
</dbReference>
<protein>
    <submittedName>
        <fullName evidence="2">Rhodanese-related sulfurtransferase</fullName>
    </submittedName>
</protein>
<evidence type="ECO:0000313" key="3">
    <source>
        <dbReference type="Proteomes" id="UP000184428"/>
    </source>
</evidence>
<accession>A0A1M7TS81</accession>
<dbReference type="SMART" id="SM00450">
    <property type="entry name" value="RHOD"/>
    <property type="match status" value="1"/>
</dbReference>
<dbReference type="AlphaFoldDB" id="A0A1M7TS81"/>
<dbReference type="PROSITE" id="PS50206">
    <property type="entry name" value="RHODANESE_3"/>
    <property type="match status" value="1"/>
</dbReference>
<dbReference type="Gene3D" id="3.40.250.10">
    <property type="entry name" value="Rhodanese-like domain"/>
    <property type="match status" value="1"/>
</dbReference>
<dbReference type="InterPro" id="IPR050229">
    <property type="entry name" value="GlpE_sulfurtransferase"/>
</dbReference>
<dbReference type="InterPro" id="IPR001763">
    <property type="entry name" value="Rhodanese-like_dom"/>
</dbReference>
<organism evidence="2 3">
    <name type="scientific">Geodermatophilus obscurus</name>
    <dbReference type="NCBI Taxonomy" id="1861"/>
    <lineage>
        <taxon>Bacteria</taxon>
        <taxon>Bacillati</taxon>
        <taxon>Actinomycetota</taxon>
        <taxon>Actinomycetes</taxon>
        <taxon>Geodermatophilales</taxon>
        <taxon>Geodermatophilaceae</taxon>
        <taxon>Geodermatophilus</taxon>
    </lineage>
</organism>
<keyword evidence="2" id="KW-0808">Transferase</keyword>
<dbReference type="CDD" id="cd00158">
    <property type="entry name" value="RHOD"/>
    <property type="match status" value="1"/>
</dbReference>
<dbReference type="GO" id="GO:0016740">
    <property type="term" value="F:transferase activity"/>
    <property type="evidence" value="ECO:0007669"/>
    <property type="project" value="UniProtKB-KW"/>
</dbReference>
<dbReference type="InterPro" id="IPR036873">
    <property type="entry name" value="Rhodanese-like_dom_sf"/>
</dbReference>